<evidence type="ECO:0000313" key="1">
    <source>
        <dbReference type="EMBL" id="EUA07227.1"/>
    </source>
</evidence>
<accession>X7YJ71</accession>
<name>X7YJ71_MYCXE</name>
<dbReference type="Gene3D" id="3.30.200.20">
    <property type="entry name" value="Phosphorylase Kinase, domain 1"/>
    <property type="match status" value="1"/>
</dbReference>
<protein>
    <submittedName>
        <fullName evidence="1">Uncharacterized protein</fullName>
    </submittedName>
</protein>
<sequence length="84" mass="8877">MESGVDATGMSSETIIFTARWQQGGQRLSRSWWPGCAPPRTCRVSVIPAGHQFDVVRKSASSPTFGAPGALARATGDVLGTPFL</sequence>
<dbReference type="PATRIC" id="fig|1299334.3.peg.9687"/>
<organism evidence="1">
    <name type="scientific">Mycobacterium xenopi 4042</name>
    <dbReference type="NCBI Taxonomy" id="1299334"/>
    <lineage>
        <taxon>Bacteria</taxon>
        <taxon>Bacillati</taxon>
        <taxon>Actinomycetota</taxon>
        <taxon>Actinomycetes</taxon>
        <taxon>Mycobacteriales</taxon>
        <taxon>Mycobacteriaceae</taxon>
        <taxon>Mycobacterium</taxon>
    </lineage>
</organism>
<comment type="caution">
    <text evidence="1">The sequence shown here is derived from an EMBL/GenBank/DDBJ whole genome shotgun (WGS) entry which is preliminary data.</text>
</comment>
<dbReference type="AlphaFoldDB" id="X7YJ71"/>
<gene>
    <name evidence="1" type="ORF">I553_0083</name>
</gene>
<dbReference type="EMBL" id="JAOB01000093">
    <property type="protein sequence ID" value="EUA07227.1"/>
    <property type="molecule type" value="Genomic_DNA"/>
</dbReference>
<reference evidence="1" key="1">
    <citation type="submission" date="2014-01" db="EMBL/GenBank/DDBJ databases">
        <authorList>
            <person name="Brown-Elliot B."/>
            <person name="Wallace R."/>
            <person name="Lenaerts A."/>
            <person name="Ordway D."/>
            <person name="DeGroote M.A."/>
            <person name="Parker T."/>
            <person name="Sizemore C."/>
            <person name="Tallon L.J."/>
            <person name="Sadzewicz L.K."/>
            <person name="Sengamalay N."/>
            <person name="Fraser C.M."/>
            <person name="Hine E."/>
            <person name="Shefchek K.A."/>
            <person name="Das S.P."/>
            <person name="Tettelin H."/>
        </authorList>
    </citation>
    <scope>NUCLEOTIDE SEQUENCE [LARGE SCALE GENOMIC DNA]</scope>
    <source>
        <strain evidence="1">4042</strain>
    </source>
</reference>
<proteinExistence type="predicted"/>